<protein>
    <submittedName>
        <fullName evidence="1">Uncharacterized protein</fullName>
    </submittedName>
</protein>
<proteinExistence type="predicted"/>
<organism evidence="1 2">
    <name type="scientific">Pseudonocardia petroleophila</name>
    <dbReference type="NCBI Taxonomy" id="37331"/>
    <lineage>
        <taxon>Bacteria</taxon>
        <taxon>Bacillati</taxon>
        <taxon>Actinomycetota</taxon>
        <taxon>Actinomycetes</taxon>
        <taxon>Pseudonocardiales</taxon>
        <taxon>Pseudonocardiaceae</taxon>
        <taxon>Pseudonocardia</taxon>
    </lineage>
</organism>
<dbReference type="RefSeq" id="WP_185718711.1">
    <property type="nucleotide sequence ID" value="NZ_BAAAWI010000001.1"/>
</dbReference>
<name>A0A7G7MGP8_9PSEU</name>
<gene>
    <name evidence="1" type="ORF">H6H00_28375</name>
</gene>
<accession>A0A7G7MGP8</accession>
<evidence type="ECO:0000313" key="2">
    <source>
        <dbReference type="Proteomes" id="UP000515728"/>
    </source>
</evidence>
<keyword evidence="2" id="KW-1185">Reference proteome</keyword>
<reference evidence="1 2" key="1">
    <citation type="submission" date="2020-08" db="EMBL/GenBank/DDBJ databases">
        <authorList>
            <person name="Mo P."/>
        </authorList>
    </citation>
    <scope>NUCLEOTIDE SEQUENCE [LARGE SCALE GENOMIC DNA]</scope>
    <source>
        <strain evidence="1 2">CGMCC 4.1532</strain>
    </source>
</reference>
<evidence type="ECO:0000313" key="1">
    <source>
        <dbReference type="EMBL" id="QNG51959.1"/>
    </source>
</evidence>
<dbReference type="Proteomes" id="UP000515728">
    <property type="component" value="Chromosome"/>
</dbReference>
<dbReference type="EMBL" id="CP060131">
    <property type="protein sequence ID" value="QNG51959.1"/>
    <property type="molecule type" value="Genomic_DNA"/>
</dbReference>
<dbReference type="AlphaFoldDB" id="A0A7G7MGP8"/>
<dbReference type="KEGG" id="ppel:H6H00_28375"/>
<sequence>MQQALYAAEASTDDQVAALIAADHGDPAEALALTLAEWERRQSIFSADSMAWALYVNGGCWSRRRFSAC</sequence>